<keyword evidence="2" id="KW-0472">Membrane</keyword>
<feature type="region of interest" description="Disordered" evidence="1">
    <location>
        <begin position="1"/>
        <end position="22"/>
    </location>
</feature>
<keyword evidence="2" id="KW-0812">Transmembrane</keyword>
<evidence type="ECO:0000313" key="4">
    <source>
        <dbReference type="Proteomes" id="UP000316252"/>
    </source>
</evidence>
<proteinExistence type="predicted"/>
<protein>
    <recommendedName>
        <fullName evidence="5">DUF4190 domain-containing protein</fullName>
    </recommendedName>
</protein>
<feature type="transmembrane region" description="Helical" evidence="2">
    <location>
        <begin position="76"/>
        <end position="102"/>
    </location>
</feature>
<dbReference type="Proteomes" id="UP000316252">
    <property type="component" value="Unassembled WGS sequence"/>
</dbReference>
<keyword evidence="4" id="KW-1185">Reference proteome</keyword>
<reference evidence="3 4" key="1">
    <citation type="submission" date="2019-06" db="EMBL/GenBank/DDBJ databases">
        <authorList>
            <person name="Li F."/>
        </authorList>
    </citation>
    <scope>NUCLEOTIDE SEQUENCE [LARGE SCALE GENOMIC DNA]</scope>
    <source>
        <strain evidence="3 4">10F1D-1</strain>
    </source>
</reference>
<sequence length="105" mass="11167">MSSLPYPPPDQHTGTAPVAPPRRSPVMGALALTFGIVSLVLCWVPIVDYFTLVLGIAAIVLGVLSGPRRSGTRLGYWGFWLGLFGATLSFALGIVWTIILVATGW</sequence>
<dbReference type="AlphaFoldDB" id="A0A506Y0Q3"/>
<evidence type="ECO:0000256" key="1">
    <source>
        <dbReference type="SAM" id="MobiDB-lite"/>
    </source>
</evidence>
<dbReference type="RefSeq" id="WP_141162945.1">
    <property type="nucleotide sequence ID" value="NZ_VHQG01000002.1"/>
</dbReference>
<evidence type="ECO:0008006" key="5">
    <source>
        <dbReference type="Google" id="ProtNLM"/>
    </source>
</evidence>
<evidence type="ECO:0000313" key="3">
    <source>
        <dbReference type="EMBL" id="TPW75585.1"/>
    </source>
</evidence>
<name>A0A506Y0Q3_9MICO</name>
<comment type="caution">
    <text evidence="3">The sequence shown here is derived from an EMBL/GenBank/DDBJ whole genome shotgun (WGS) entry which is preliminary data.</text>
</comment>
<accession>A0A506Y0Q3</accession>
<evidence type="ECO:0000256" key="2">
    <source>
        <dbReference type="SAM" id="Phobius"/>
    </source>
</evidence>
<gene>
    <name evidence="3" type="ORF">FJ657_06780</name>
</gene>
<keyword evidence="2" id="KW-1133">Transmembrane helix</keyword>
<feature type="transmembrane region" description="Helical" evidence="2">
    <location>
        <begin position="31"/>
        <end position="64"/>
    </location>
</feature>
<feature type="compositionally biased region" description="Pro residues" evidence="1">
    <location>
        <begin position="1"/>
        <end position="10"/>
    </location>
</feature>
<organism evidence="3 4">
    <name type="scientific">Schumannella soli</name>
    <dbReference type="NCBI Taxonomy" id="2590779"/>
    <lineage>
        <taxon>Bacteria</taxon>
        <taxon>Bacillati</taxon>
        <taxon>Actinomycetota</taxon>
        <taxon>Actinomycetes</taxon>
        <taxon>Micrococcales</taxon>
        <taxon>Microbacteriaceae</taxon>
        <taxon>Schumannella</taxon>
    </lineage>
</organism>
<dbReference type="EMBL" id="VHQG01000002">
    <property type="protein sequence ID" value="TPW75585.1"/>
    <property type="molecule type" value="Genomic_DNA"/>
</dbReference>